<sequence length="79" mass="9133">MLIVRDLVQSQRILKVKECDKLCQRCYEALSNVLDGSFDFDTMDIACEDEMEKVDSPCREESILAKQSIKEELNAAFHF</sequence>
<comment type="caution">
    <text evidence="1">The sequence shown here is derived from an EMBL/GenBank/DDBJ whole genome shotgun (WGS) entry which is preliminary data.</text>
</comment>
<dbReference type="AlphaFoldDB" id="A0A821I8R7"/>
<evidence type="ECO:0000313" key="2">
    <source>
        <dbReference type="Proteomes" id="UP000663862"/>
    </source>
</evidence>
<gene>
    <name evidence="1" type="ORF">TSG867_LOCUS33184</name>
</gene>
<dbReference type="EMBL" id="CAJOBQ010009292">
    <property type="protein sequence ID" value="CAF4697844.1"/>
    <property type="molecule type" value="Genomic_DNA"/>
</dbReference>
<proteinExistence type="predicted"/>
<feature type="non-terminal residue" evidence="1">
    <location>
        <position position="1"/>
    </location>
</feature>
<dbReference type="Proteomes" id="UP000663862">
    <property type="component" value="Unassembled WGS sequence"/>
</dbReference>
<reference evidence="1" key="1">
    <citation type="submission" date="2021-02" db="EMBL/GenBank/DDBJ databases">
        <authorList>
            <person name="Nowell W R."/>
        </authorList>
    </citation>
    <scope>NUCLEOTIDE SEQUENCE</scope>
</reference>
<name>A0A821I8R7_9BILA</name>
<protein>
    <submittedName>
        <fullName evidence="1">Uncharacterized protein</fullName>
    </submittedName>
</protein>
<accession>A0A821I8R7</accession>
<evidence type="ECO:0000313" key="1">
    <source>
        <dbReference type="EMBL" id="CAF4697844.1"/>
    </source>
</evidence>
<organism evidence="1 2">
    <name type="scientific">Rotaria socialis</name>
    <dbReference type="NCBI Taxonomy" id="392032"/>
    <lineage>
        <taxon>Eukaryota</taxon>
        <taxon>Metazoa</taxon>
        <taxon>Spiralia</taxon>
        <taxon>Gnathifera</taxon>
        <taxon>Rotifera</taxon>
        <taxon>Eurotatoria</taxon>
        <taxon>Bdelloidea</taxon>
        <taxon>Philodinida</taxon>
        <taxon>Philodinidae</taxon>
        <taxon>Rotaria</taxon>
    </lineage>
</organism>